<keyword evidence="7" id="KW-1185">Reference proteome</keyword>
<dbReference type="EnsemblPlants" id="AET2Gv20893900.1">
    <property type="protein sequence ID" value="AET2Gv20893900.1"/>
    <property type="gene ID" value="AET2Gv20893900"/>
</dbReference>
<evidence type="ECO:0000256" key="2">
    <source>
        <dbReference type="ARBA" id="ARBA00022692"/>
    </source>
</evidence>
<comment type="subcellular location">
    <subcellularLocation>
        <location evidence="1">Membrane</location>
        <topology evidence="1">Multi-pass membrane protein</topology>
    </subcellularLocation>
</comment>
<reference evidence="7" key="2">
    <citation type="journal article" date="2017" name="Nat. Plants">
        <title>The Aegilops tauschii genome reveals multiple impacts of transposons.</title>
        <authorList>
            <person name="Zhao G."/>
            <person name="Zou C."/>
            <person name="Li K."/>
            <person name="Wang K."/>
            <person name="Li T."/>
            <person name="Gao L."/>
            <person name="Zhang X."/>
            <person name="Wang H."/>
            <person name="Yang Z."/>
            <person name="Liu X."/>
            <person name="Jiang W."/>
            <person name="Mao L."/>
            <person name="Kong X."/>
            <person name="Jiao Y."/>
            <person name="Jia J."/>
        </authorList>
    </citation>
    <scope>NUCLEOTIDE SEQUENCE [LARGE SCALE GENOMIC DNA]</scope>
    <source>
        <strain evidence="7">cv. AL8/78</strain>
    </source>
</reference>
<dbReference type="InterPro" id="IPR007203">
    <property type="entry name" value="ORMDL"/>
</dbReference>
<dbReference type="GO" id="GO:0005789">
    <property type="term" value="C:endoplasmic reticulum membrane"/>
    <property type="evidence" value="ECO:0007669"/>
    <property type="project" value="InterPro"/>
</dbReference>
<keyword evidence="4 5" id="KW-0472">Membrane</keyword>
<organism evidence="6 7">
    <name type="scientific">Aegilops tauschii subsp. strangulata</name>
    <name type="common">Goatgrass</name>
    <dbReference type="NCBI Taxonomy" id="200361"/>
    <lineage>
        <taxon>Eukaryota</taxon>
        <taxon>Viridiplantae</taxon>
        <taxon>Streptophyta</taxon>
        <taxon>Embryophyta</taxon>
        <taxon>Tracheophyta</taxon>
        <taxon>Spermatophyta</taxon>
        <taxon>Magnoliopsida</taxon>
        <taxon>Liliopsida</taxon>
        <taxon>Poales</taxon>
        <taxon>Poaceae</taxon>
        <taxon>BOP clade</taxon>
        <taxon>Pooideae</taxon>
        <taxon>Triticodae</taxon>
        <taxon>Triticeae</taxon>
        <taxon>Triticinae</taxon>
        <taxon>Aegilops</taxon>
    </lineage>
</organism>
<protein>
    <submittedName>
        <fullName evidence="6">Uncharacterized protein</fullName>
    </submittedName>
</protein>
<dbReference type="AlphaFoldDB" id="A0A453CLY1"/>
<evidence type="ECO:0000256" key="3">
    <source>
        <dbReference type="ARBA" id="ARBA00022989"/>
    </source>
</evidence>
<accession>A0A453CLY1</accession>
<dbReference type="Pfam" id="PF04061">
    <property type="entry name" value="ORMDL"/>
    <property type="match status" value="1"/>
</dbReference>
<evidence type="ECO:0000313" key="6">
    <source>
        <dbReference type="EnsemblPlants" id="AET2Gv20893900.1"/>
    </source>
</evidence>
<keyword evidence="2 5" id="KW-0812">Transmembrane</keyword>
<name>A0A453CLY1_AEGTS</name>
<feature type="transmembrane region" description="Helical" evidence="5">
    <location>
        <begin position="20"/>
        <end position="37"/>
    </location>
</feature>
<dbReference type="Gramene" id="AET2Gv20893900.1">
    <property type="protein sequence ID" value="AET2Gv20893900.1"/>
    <property type="gene ID" value="AET2Gv20893900"/>
</dbReference>
<proteinExistence type="predicted"/>
<evidence type="ECO:0000256" key="5">
    <source>
        <dbReference type="SAM" id="Phobius"/>
    </source>
</evidence>
<evidence type="ECO:0000256" key="4">
    <source>
        <dbReference type="ARBA" id="ARBA00023136"/>
    </source>
</evidence>
<reference evidence="6" key="5">
    <citation type="journal article" date="2021" name="G3 (Bethesda)">
        <title>Aegilops tauschii genome assembly Aet v5.0 features greater sequence contiguity and improved annotation.</title>
        <authorList>
            <person name="Wang L."/>
            <person name="Zhu T."/>
            <person name="Rodriguez J.C."/>
            <person name="Deal K.R."/>
            <person name="Dubcovsky J."/>
            <person name="McGuire P.E."/>
            <person name="Lux T."/>
            <person name="Spannagl M."/>
            <person name="Mayer K.F.X."/>
            <person name="Baldrich P."/>
            <person name="Meyers B.C."/>
            <person name="Huo N."/>
            <person name="Gu Y.Q."/>
            <person name="Zhou H."/>
            <person name="Devos K.M."/>
            <person name="Bennetzen J.L."/>
            <person name="Unver T."/>
            <person name="Budak H."/>
            <person name="Gulick P.J."/>
            <person name="Galiba G."/>
            <person name="Kalapos B."/>
            <person name="Nelson D.R."/>
            <person name="Li P."/>
            <person name="You F.M."/>
            <person name="Luo M.C."/>
            <person name="Dvorak J."/>
        </authorList>
    </citation>
    <scope>NUCLEOTIDE SEQUENCE [LARGE SCALE GENOMIC DNA]</scope>
    <source>
        <strain evidence="6">cv. AL8/78</strain>
    </source>
</reference>
<reference evidence="6" key="4">
    <citation type="submission" date="2019-03" db="UniProtKB">
        <authorList>
            <consortium name="EnsemblPlants"/>
        </authorList>
    </citation>
    <scope>IDENTIFICATION</scope>
</reference>
<reference evidence="6" key="3">
    <citation type="journal article" date="2017" name="Nature">
        <title>Genome sequence of the progenitor of the wheat D genome Aegilops tauschii.</title>
        <authorList>
            <person name="Luo M.C."/>
            <person name="Gu Y.Q."/>
            <person name="Puiu D."/>
            <person name="Wang H."/>
            <person name="Twardziok S.O."/>
            <person name="Deal K.R."/>
            <person name="Huo N."/>
            <person name="Zhu T."/>
            <person name="Wang L."/>
            <person name="Wang Y."/>
            <person name="McGuire P.E."/>
            <person name="Liu S."/>
            <person name="Long H."/>
            <person name="Ramasamy R.K."/>
            <person name="Rodriguez J.C."/>
            <person name="Van S.L."/>
            <person name="Yuan L."/>
            <person name="Wang Z."/>
            <person name="Xia Z."/>
            <person name="Xiao L."/>
            <person name="Anderson O.D."/>
            <person name="Ouyang S."/>
            <person name="Liang Y."/>
            <person name="Zimin A.V."/>
            <person name="Pertea G."/>
            <person name="Qi P."/>
            <person name="Bennetzen J.L."/>
            <person name="Dai X."/>
            <person name="Dawson M.W."/>
            <person name="Muller H.G."/>
            <person name="Kugler K."/>
            <person name="Rivarola-Duarte L."/>
            <person name="Spannagl M."/>
            <person name="Mayer K.F.X."/>
            <person name="Lu F.H."/>
            <person name="Bevan M.W."/>
            <person name="Leroy P."/>
            <person name="Li P."/>
            <person name="You F.M."/>
            <person name="Sun Q."/>
            <person name="Liu Z."/>
            <person name="Lyons E."/>
            <person name="Wicker T."/>
            <person name="Salzberg S.L."/>
            <person name="Devos K.M."/>
            <person name="Dvorak J."/>
        </authorList>
    </citation>
    <scope>NUCLEOTIDE SEQUENCE [LARGE SCALE GENOMIC DNA]</scope>
    <source>
        <strain evidence="6">cv. AL8/78</strain>
    </source>
</reference>
<sequence length="52" mass="5826">MSLVLCRYLIASHTTDYQHPMLFLNTIAVTVLVVAKLPNMHKVRIFGINAGN</sequence>
<evidence type="ECO:0000313" key="7">
    <source>
        <dbReference type="Proteomes" id="UP000015105"/>
    </source>
</evidence>
<evidence type="ECO:0000256" key="1">
    <source>
        <dbReference type="ARBA" id="ARBA00004141"/>
    </source>
</evidence>
<keyword evidence="3 5" id="KW-1133">Transmembrane helix</keyword>
<dbReference type="PANTHER" id="PTHR12665">
    <property type="entry name" value="ORMDL PROTEINS"/>
    <property type="match status" value="1"/>
</dbReference>
<reference evidence="7" key="1">
    <citation type="journal article" date="2014" name="Science">
        <title>Ancient hybridizations among the ancestral genomes of bread wheat.</title>
        <authorList>
            <consortium name="International Wheat Genome Sequencing Consortium,"/>
            <person name="Marcussen T."/>
            <person name="Sandve S.R."/>
            <person name="Heier L."/>
            <person name="Spannagl M."/>
            <person name="Pfeifer M."/>
            <person name="Jakobsen K.S."/>
            <person name="Wulff B.B."/>
            <person name="Steuernagel B."/>
            <person name="Mayer K.F."/>
            <person name="Olsen O.A."/>
        </authorList>
    </citation>
    <scope>NUCLEOTIDE SEQUENCE [LARGE SCALE GENOMIC DNA]</scope>
    <source>
        <strain evidence="7">cv. AL8/78</strain>
    </source>
</reference>
<dbReference type="Proteomes" id="UP000015105">
    <property type="component" value="Chromosome 2D"/>
</dbReference>